<dbReference type="KEGG" id="cate:C2869_21230"/>
<dbReference type="EMBL" id="CP026604">
    <property type="protein sequence ID" value="AWB68764.1"/>
    <property type="molecule type" value="Genomic_DNA"/>
</dbReference>
<dbReference type="AlphaFoldDB" id="A0A2S0VX26"/>
<proteinExistence type="predicted"/>
<dbReference type="Proteomes" id="UP000244441">
    <property type="component" value="Chromosome"/>
</dbReference>
<sequence>MMINVITHFIKAYEQLHLLAELYPELGNFYYGADRYLKYHALINTRVFLNNGGDAAQLCEVAKRIGLSNIGYNFAYESTYLAKNQDVNQTSRILQDVMDNTEQACILLANLALLISNNEQNPQTLIQLIGQIQNAELNDEFTEKNKQLLLELVEAQQLRLMQMPSPISAIESPQAQVMVA</sequence>
<dbReference type="OrthoDB" id="9844649at2"/>
<name>A0A2S0VX26_9ALTE</name>
<reference evidence="1 2" key="1">
    <citation type="submission" date="2018-01" db="EMBL/GenBank/DDBJ databases">
        <title>Genome sequence of a Cantenovulum-like bacteria.</title>
        <authorList>
            <person name="Tan W.R."/>
            <person name="Lau N.-S."/>
            <person name="Go F."/>
            <person name="Amirul A.-A.A."/>
        </authorList>
    </citation>
    <scope>NUCLEOTIDE SEQUENCE [LARGE SCALE GENOMIC DNA]</scope>
    <source>
        <strain evidence="1 2">CCB-QB4</strain>
    </source>
</reference>
<dbReference type="RefSeq" id="WP_108604816.1">
    <property type="nucleotide sequence ID" value="NZ_CP026604.1"/>
</dbReference>
<gene>
    <name evidence="1" type="ORF">C2869_21230</name>
</gene>
<keyword evidence="2" id="KW-1185">Reference proteome</keyword>
<protein>
    <submittedName>
        <fullName evidence="1">Uncharacterized protein</fullName>
    </submittedName>
</protein>
<evidence type="ECO:0000313" key="1">
    <source>
        <dbReference type="EMBL" id="AWB68764.1"/>
    </source>
</evidence>
<accession>A0A2S0VX26</accession>
<organism evidence="1 2">
    <name type="scientific">Saccharobesus litoralis</name>
    <dbReference type="NCBI Taxonomy" id="2172099"/>
    <lineage>
        <taxon>Bacteria</taxon>
        <taxon>Pseudomonadati</taxon>
        <taxon>Pseudomonadota</taxon>
        <taxon>Gammaproteobacteria</taxon>
        <taxon>Alteromonadales</taxon>
        <taxon>Alteromonadaceae</taxon>
        <taxon>Saccharobesus</taxon>
    </lineage>
</organism>
<evidence type="ECO:0000313" key="2">
    <source>
        <dbReference type="Proteomes" id="UP000244441"/>
    </source>
</evidence>